<dbReference type="PANTHER" id="PTHR32182">
    <property type="entry name" value="DNA REPLICATION AND REPAIR PROTEIN RECF"/>
    <property type="match status" value="1"/>
</dbReference>
<reference evidence="2" key="1">
    <citation type="submission" date="2021-04" db="EMBL/GenBank/DDBJ databases">
        <title>Luteolibacter sp. 32A isolated from the skin of an Anderson's salamander (Ambystoma andersonii).</title>
        <authorList>
            <person name="Spergser J."/>
            <person name="Busse H.-J."/>
        </authorList>
    </citation>
    <scope>NUCLEOTIDE SEQUENCE</scope>
    <source>
        <strain evidence="2">32A</strain>
    </source>
</reference>
<proteinExistence type="predicted"/>
<dbReference type="Proteomes" id="UP000676169">
    <property type="component" value="Chromosome"/>
</dbReference>
<organism evidence="2 3">
    <name type="scientific">Luteolibacter ambystomatis</name>
    <dbReference type="NCBI Taxonomy" id="2824561"/>
    <lineage>
        <taxon>Bacteria</taxon>
        <taxon>Pseudomonadati</taxon>
        <taxon>Verrucomicrobiota</taxon>
        <taxon>Verrucomicrobiia</taxon>
        <taxon>Verrucomicrobiales</taxon>
        <taxon>Verrucomicrobiaceae</taxon>
        <taxon>Luteolibacter</taxon>
    </lineage>
</organism>
<feature type="domain" description="ATPase AAA-type core" evidence="1">
    <location>
        <begin position="178"/>
        <end position="332"/>
    </location>
</feature>
<dbReference type="SUPFAM" id="SSF52540">
    <property type="entry name" value="P-loop containing nucleoside triphosphate hydrolases"/>
    <property type="match status" value="1"/>
</dbReference>
<dbReference type="Pfam" id="PF13304">
    <property type="entry name" value="AAA_21"/>
    <property type="match status" value="2"/>
</dbReference>
<dbReference type="InterPro" id="IPR014555">
    <property type="entry name" value="RecF-like"/>
</dbReference>
<dbReference type="GO" id="GO:0016887">
    <property type="term" value="F:ATP hydrolysis activity"/>
    <property type="evidence" value="ECO:0007669"/>
    <property type="project" value="InterPro"/>
</dbReference>
<feature type="domain" description="ATPase AAA-type core" evidence="1">
    <location>
        <begin position="23"/>
        <end position="84"/>
    </location>
</feature>
<accession>A0A975G711</accession>
<dbReference type="PANTHER" id="PTHR32182:SF25">
    <property type="entry name" value="SLR1056 PROTEIN"/>
    <property type="match status" value="1"/>
</dbReference>
<gene>
    <name evidence="2" type="ORF">KBB96_16795</name>
</gene>
<dbReference type="RefSeq" id="WP_211630649.1">
    <property type="nucleotide sequence ID" value="NZ_CP073100.1"/>
</dbReference>
<dbReference type="EMBL" id="CP073100">
    <property type="protein sequence ID" value="QUE50509.1"/>
    <property type="molecule type" value="Genomic_DNA"/>
</dbReference>
<evidence type="ECO:0000313" key="2">
    <source>
        <dbReference type="EMBL" id="QUE50509.1"/>
    </source>
</evidence>
<evidence type="ECO:0000259" key="1">
    <source>
        <dbReference type="Pfam" id="PF13304"/>
    </source>
</evidence>
<dbReference type="GO" id="GO:0005524">
    <property type="term" value="F:ATP binding"/>
    <property type="evidence" value="ECO:0007669"/>
    <property type="project" value="InterPro"/>
</dbReference>
<dbReference type="Gene3D" id="3.40.50.300">
    <property type="entry name" value="P-loop containing nucleotide triphosphate hydrolases"/>
    <property type="match status" value="2"/>
</dbReference>
<sequence length="374" mass="41063">MLRTLHLRGYRSLLDFRLELGRVTVVTGGNGVGKSNLYRALAMLQRMAEGNFAAAIAAEGGMPSVAWAGPRKKDKPIRVEWEVEHDFFHYSMACGLIPAAPGTTAFHTDPDIKVESLRLQRHGKGQEVARRKGPMVELRAGEGGFERSPLPLHAPESMLAEVRDGIRYPGLAAAREIFLTWRFYHQFRTDADSPLRRPLIGSWSPVLSHDGANLAATLQTILESKCDEPLEAAIAEAFPGLHWTPGEGSGRFQLRIQKPGLKRWMDASELSDGTLRFFCVCAALLTPKPPPLIVLNEPENSLHAGLMPALAGLIAAVPPQTQLIVVTHSEALAREIGERADSRKIDLINQEGETRLAEHAGPRRVWTFSGGDDD</sequence>
<dbReference type="InterPro" id="IPR027417">
    <property type="entry name" value="P-loop_NTPase"/>
</dbReference>
<keyword evidence="3" id="KW-1185">Reference proteome</keyword>
<dbReference type="InterPro" id="IPR003959">
    <property type="entry name" value="ATPase_AAA_core"/>
</dbReference>
<dbReference type="KEGG" id="lamb:KBB96_16795"/>
<name>A0A975G711_9BACT</name>
<dbReference type="PIRSF" id="PIRSF029347">
    <property type="entry name" value="RecF"/>
    <property type="match status" value="1"/>
</dbReference>
<dbReference type="GO" id="GO:0006302">
    <property type="term" value="P:double-strand break repair"/>
    <property type="evidence" value="ECO:0007669"/>
    <property type="project" value="TreeGrafter"/>
</dbReference>
<dbReference type="GO" id="GO:0000731">
    <property type="term" value="P:DNA synthesis involved in DNA repair"/>
    <property type="evidence" value="ECO:0007669"/>
    <property type="project" value="TreeGrafter"/>
</dbReference>
<protein>
    <submittedName>
        <fullName evidence="2">AAA family ATPase</fullName>
    </submittedName>
</protein>
<dbReference type="AlphaFoldDB" id="A0A975G711"/>
<evidence type="ECO:0000313" key="3">
    <source>
        <dbReference type="Proteomes" id="UP000676169"/>
    </source>
</evidence>